<evidence type="ECO:0000256" key="5">
    <source>
        <dbReference type="ARBA" id="ARBA00022964"/>
    </source>
</evidence>
<comment type="cofactor">
    <cofactor evidence="1">
        <name>Fe cation</name>
        <dbReference type="ChEBI" id="CHEBI:24875"/>
    </cofactor>
</comment>
<dbReference type="EMBL" id="CABFNP030001263">
    <property type="protein sequence ID" value="CAI6095299.1"/>
    <property type="molecule type" value="Genomic_DNA"/>
</dbReference>
<dbReference type="Proteomes" id="UP001160390">
    <property type="component" value="Unassembled WGS sequence"/>
</dbReference>
<protein>
    <recommendedName>
        <fullName evidence="10">Phytanoyl-CoA dioxygenase family protein</fullName>
    </recommendedName>
</protein>
<comment type="subunit">
    <text evidence="3">Homodimer.</text>
</comment>
<dbReference type="PANTHER" id="PTHR20883">
    <property type="entry name" value="PHYTANOYL-COA DIOXYGENASE DOMAIN CONTAINING 1"/>
    <property type="match status" value="1"/>
</dbReference>
<dbReference type="InterPro" id="IPR008775">
    <property type="entry name" value="Phytyl_CoA_dOase-like"/>
</dbReference>
<proteinExistence type="inferred from homology"/>
<evidence type="ECO:0000313" key="8">
    <source>
        <dbReference type="EMBL" id="CAI6095299.1"/>
    </source>
</evidence>
<keyword evidence="6" id="KW-0560">Oxidoreductase</keyword>
<accession>A0AA35MEV2</accession>
<comment type="similarity">
    <text evidence="2">Belongs to the PhyH family.</text>
</comment>
<evidence type="ECO:0000313" key="9">
    <source>
        <dbReference type="Proteomes" id="UP001160390"/>
    </source>
</evidence>
<keyword evidence="4" id="KW-0479">Metal-binding</keyword>
<evidence type="ECO:0000256" key="1">
    <source>
        <dbReference type="ARBA" id="ARBA00001962"/>
    </source>
</evidence>
<dbReference type="AlphaFoldDB" id="A0AA35MEV2"/>
<dbReference type="GO" id="GO:0051213">
    <property type="term" value="F:dioxygenase activity"/>
    <property type="evidence" value="ECO:0007669"/>
    <property type="project" value="UniProtKB-KW"/>
</dbReference>
<evidence type="ECO:0008006" key="10">
    <source>
        <dbReference type="Google" id="ProtNLM"/>
    </source>
</evidence>
<dbReference type="SUPFAM" id="SSF51197">
    <property type="entry name" value="Clavaminate synthase-like"/>
    <property type="match status" value="1"/>
</dbReference>
<evidence type="ECO:0000256" key="4">
    <source>
        <dbReference type="ARBA" id="ARBA00022723"/>
    </source>
</evidence>
<evidence type="ECO:0000256" key="3">
    <source>
        <dbReference type="ARBA" id="ARBA00011738"/>
    </source>
</evidence>
<keyword evidence="9" id="KW-1185">Reference proteome</keyword>
<gene>
    <name evidence="8" type="ORF">CCHLO57077_00017156</name>
</gene>
<organism evidence="8 9">
    <name type="scientific">Clonostachys chloroleuca</name>
    <dbReference type="NCBI Taxonomy" id="1926264"/>
    <lineage>
        <taxon>Eukaryota</taxon>
        <taxon>Fungi</taxon>
        <taxon>Dikarya</taxon>
        <taxon>Ascomycota</taxon>
        <taxon>Pezizomycotina</taxon>
        <taxon>Sordariomycetes</taxon>
        <taxon>Hypocreomycetidae</taxon>
        <taxon>Hypocreales</taxon>
        <taxon>Bionectriaceae</taxon>
        <taxon>Clonostachys</taxon>
    </lineage>
</organism>
<name>A0AA35MEV2_9HYPO</name>
<keyword evidence="5" id="KW-0223">Dioxygenase</keyword>
<dbReference type="PANTHER" id="PTHR20883:SF45">
    <property type="entry name" value="PHYTANOYL-COA DIOXYGENASE FAMILY PROTEIN"/>
    <property type="match status" value="1"/>
</dbReference>
<dbReference type="GO" id="GO:0046872">
    <property type="term" value="F:metal ion binding"/>
    <property type="evidence" value="ECO:0007669"/>
    <property type="project" value="UniProtKB-KW"/>
</dbReference>
<dbReference type="Pfam" id="PF05721">
    <property type="entry name" value="PhyH"/>
    <property type="match status" value="1"/>
</dbReference>
<evidence type="ECO:0000256" key="6">
    <source>
        <dbReference type="ARBA" id="ARBA00023002"/>
    </source>
</evidence>
<evidence type="ECO:0000256" key="7">
    <source>
        <dbReference type="ARBA" id="ARBA00023004"/>
    </source>
</evidence>
<dbReference type="Gene3D" id="2.60.120.620">
    <property type="entry name" value="q2cbj1_9rhob like domain"/>
    <property type="match status" value="1"/>
</dbReference>
<evidence type="ECO:0000256" key="2">
    <source>
        <dbReference type="ARBA" id="ARBA00005830"/>
    </source>
</evidence>
<reference evidence="8" key="1">
    <citation type="submission" date="2023-01" db="EMBL/GenBank/DDBJ databases">
        <authorList>
            <person name="Piombo E."/>
        </authorList>
    </citation>
    <scope>NUCLEOTIDE SEQUENCE</scope>
</reference>
<keyword evidence="7" id="KW-0408">Iron</keyword>
<comment type="caution">
    <text evidence="8">The sequence shown here is derived from an EMBL/GenBank/DDBJ whole genome shotgun (WGS) entry which is preliminary data.</text>
</comment>
<sequence>MASPRQVVTLDASEPLEKINEVIARDGGVIVSNFLSSDLLKECLEAIEPHFIGRKLYTSDATHNELGKEFFSPGSQRVYPSILRLTIYSDEFSSYTGETLVPQKSGYMLNATTAIRLVPGAKAQPLHRVRPVAIPRFESFPSYLTMSQDQMAYQIRPDPTNPLFTVMVGCLIAASKTTVKNGATRVIPGSHLWGSDRAPKPEEAVYAEMEPGSALFTLGSCFHAGSANLSEENDPDASRTLFAVFGQRDYFRQHQDEVLSTPIEVARTLPEDILKITGYYKAVGGVGYVLNHQAPVEFLHDSNNGIGKLGSQQTLVNGDM</sequence>